<feature type="compositionally biased region" description="Low complexity" evidence="1">
    <location>
        <begin position="184"/>
        <end position="193"/>
    </location>
</feature>
<dbReference type="EMBL" id="CADCVO010000518">
    <property type="protein sequence ID" value="CAA9518929.1"/>
    <property type="molecule type" value="Genomic_DNA"/>
</dbReference>
<feature type="compositionally biased region" description="Basic and acidic residues" evidence="1">
    <location>
        <begin position="41"/>
        <end position="55"/>
    </location>
</feature>
<reference evidence="2" key="1">
    <citation type="submission" date="2020-02" db="EMBL/GenBank/DDBJ databases">
        <authorList>
            <person name="Meier V. D."/>
        </authorList>
    </citation>
    <scope>NUCLEOTIDE SEQUENCE</scope>
    <source>
        <strain evidence="2">AVDCRST_MAG13</strain>
    </source>
</reference>
<evidence type="ECO:0000313" key="2">
    <source>
        <dbReference type="EMBL" id="CAA9518929.1"/>
    </source>
</evidence>
<feature type="non-terminal residue" evidence="2">
    <location>
        <position position="217"/>
    </location>
</feature>
<gene>
    <name evidence="2" type="ORF">AVDCRST_MAG13-3254</name>
</gene>
<keyword evidence="2" id="KW-0808">Transferase</keyword>
<dbReference type="GO" id="GO:0016740">
    <property type="term" value="F:transferase activity"/>
    <property type="evidence" value="ECO:0007669"/>
    <property type="project" value="UniProtKB-KW"/>
</dbReference>
<sequence>VDVAPPATLPAGARPGALAGPAGAARTGSPPARGAQRPHRVAADPERDLAHRVDRQPGGGLARLRGAVPPGRHRVRPRLGHGHARRALLAHVGQGHGVRRLPGLHAGPHGGGHRPRGGRGVLRLPGRPARRGRHGGRRPVLPHGLLHPRPRRGARRGVQGGHRLAGRPRRDPVRRPAPRGGPGRRVAARAGGVRPRRPGHHHDVPAHLPRARAARGL</sequence>
<name>A0A6J4TBE4_9ACTN</name>
<organism evidence="2">
    <name type="scientific">uncultured Solirubrobacteraceae bacterium</name>
    <dbReference type="NCBI Taxonomy" id="1162706"/>
    <lineage>
        <taxon>Bacteria</taxon>
        <taxon>Bacillati</taxon>
        <taxon>Actinomycetota</taxon>
        <taxon>Thermoleophilia</taxon>
        <taxon>Solirubrobacterales</taxon>
        <taxon>Solirubrobacteraceae</taxon>
        <taxon>environmental samples</taxon>
    </lineage>
</organism>
<feature type="compositionally biased region" description="Basic residues" evidence="1">
    <location>
        <begin position="128"/>
        <end position="137"/>
    </location>
</feature>
<feature type="region of interest" description="Disordered" evidence="1">
    <location>
        <begin position="105"/>
        <end position="217"/>
    </location>
</feature>
<evidence type="ECO:0000256" key="1">
    <source>
        <dbReference type="SAM" id="MobiDB-lite"/>
    </source>
</evidence>
<feature type="non-terminal residue" evidence="2">
    <location>
        <position position="1"/>
    </location>
</feature>
<dbReference type="EC" id="2.7.8.39" evidence="2"/>
<protein>
    <submittedName>
        <fullName evidence="2">Phosphatidylinositol phosphate synthase @ Archaetidylinositol phosphate synthase</fullName>
        <ecNumber evidence="2">2.7.8.39</ecNumber>
    </submittedName>
</protein>
<feature type="compositionally biased region" description="Basic residues" evidence="1">
    <location>
        <begin position="146"/>
        <end position="155"/>
    </location>
</feature>
<feature type="compositionally biased region" description="Low complexity" evidence="1">
    <location>
        <begin position="1"/>
        <end position="28"/>
    </location>
</feature>
<feature type="region of interest" description="Disordered" evidence="1">
    <location>
        <begin position="1"/>
        <end position="78"/>
    </location>
</feature>
<dbReference type="AlphaFoldDB" id="A0A6J4TBE4"/>
<accession>A0A6J4TBE4</accession>
<proteinExistence type="predicted"/>